<gene>
    <name evidence="2" type="ORF">CFN58_02410</name>
</gene>
<dbReference type="InterPro" id="IPR039552">
    <property type="entry name" value="IS66_C"/>
</dbReference>
<accession>A0A261WNM2</accession>
<name>A0A261WNM2_9PSED</name>
<comment type="caution">
    <text evidence="2">The sequence shown here is derived from an EMBL/GenBank/DDBJ whole genome shotgun (WGS) entry which is preliminary data.</text>
</comment>
<reference evidence="3" key="1">
    <citation type="journal article" date="2016" name="Sci. Rep.">
        <title>Genome analysis of the kiwifruit canker pathogen Pseudomonas syringae pv. actinidiae biovar 5.</title>
        <authorList>
            <person name="Fujikawa T."/>
            <person name="Sawada H."/>
        </authorList>
    </citation>
    <scope>NUCLEOTIDE SEQUENCE [LARGE SCALE GENOMIC DNA]</scope>
    <source>
        <strain evidence="3">MAFF 212061</strain>
    </source>
</reference>
<feature type="non-terminal residue" evidence="2">
    <location>
        <position position="1"/>
    </location>
</feature>
<evidence type="ECO:0000259" key="1">
    <source>
        <dbReference type="Pfam" id="PF13817"/>
    </source>
</evidence>
<protein>
    <recommendedName>
        <fullName evidence="1">Transposase IS66 C-terminal domain-containing protein</fullName>
    </recommendedName>
</protein>
<dbReference type="AlphaFoldDB" id="A0A261WNM2"/>
<organism evidence="2 3">
    <name type="scientific">Pseudomonas avellanae</name>
    <dbReference type="NCBI Taxonomy" id="46257"/>
    <lineage>
        <taxon>Bacteria</taxon>
        <taxon>Pseudomonadati</taxon>
        <taxon>Pseudomonadota</taxon>
        <taxon>Gammaproteobacteria</taxon>
        <taxon>Pseudomonadales</taxon>
        <taxon>Pseudomonadaceae</taxon>
        <taxon>Pseudomonas</taxon>
    </lineage>
</organism>
<dbReference type="EMBL" id="NKQU01000034">
    <property type="protein sequence ID" value="OZI87677.1"/>
    <property type="molecule type" value="Genomic_DNA"/>
</dbReference>
<proteinExistence type="predicted"/>
<feature type="domain" description="Transposase IS66 C-terminal" evidence="1">
    <location>
        <begin position="32"/>
        <end position="70"/>
    </location>
</feature>
<sequence length="78" mass="8811">PKEQSGRSPSDRKAWLFSDTPKGATASAQIYSLVETAKLNGQEPYTWLRHVLERLPHAASVEDYEALLPWNCSPEMPR</sequence>
<evidence type="ECO:0000313" key="2">
    <source>
        <dbReference type="EMBL" id="OZI87677.1"/>
    </source>
</evidence>
<dbReference type="Pfam" id="PF13817">
    <property type="entry name" value="DDE_Tnp_IS66_C"/>
    <property type="match status" value="1"/>
</dbReference>
<evidence type="ECO:0000313" key="3">
    <source>
        <dbReference type="Proteomes" id="UP000217163"/>
    </source>
</evidence>
<dbReference type="Proteomes" id="UP000217163">
    <property type="component" value="Unassembled WGS sequence"/>
</dbReference>